<dbReference type="InterPro" id="IPR017938">
    <property type="entry name" value="Riboflavin_synthase-like_b-brl"/>
</dbReference>
<dbReference type="InterPro" id="IPR012292">
    <property type="entry name" value="Globin/Proto"/>
</dbReference>
<evidence type="ECO:0000313" key="13">
    <source>
        <dbReference type="EMBL" id="QNV40130.1"/>
    </source>
</evidence>
<dbReference type="Gene3D" id="3.40.50.80">
    <property type="entry name" value="Nucleotide-binding domain of ferredoxin-NADP reductase (FNR) module"/>
    <property type="match status" value="1"/>
</dbReference>
<dbReference type="PANTHER" id="PTHR43396:SF3">
    <property type="entry name" value="FLAVOHEMOPROTEIN"/>
    <property type="match status" value="1"/>
</dbReference>
<evidence type="ECO:0000256" key="4">
    <source>
        <dbReference type="ARBA" id="ARBA00022621"/>
    </source>
</evidence>
<dbReference type="Gene3D" id="2.40.30.10">
    <property type="entry name" value="Translation factors"/>
    <property type="match status" value="1"/>
</dbReference>
<dbReference type="SUPFAM" id="SSF52343">
    <property type="entry name" value="Ferredoxin reductase-like, C-terminal NADP-linked domain"/>
    <property type="match status" value="1"/>
</dbReference>
<comment type="similarity">
    <text evidence="10">Belongs to the globin family.</text>
</comment>
<comment type="catalytic activity">
    <reaction evidence="8">
        <text>2 nitric oxide + NADH + 2 O2 = 2 nitrate + NAD(+) + H(+)</text>
        <dbReference type="Rhea" id="RHEA:19469"/>
        <dbReference type="ChEBI" id="CHEBI:15378"/>
        <dbReference type="ChEBI" id="CHEBI:15379"/>
        <dbReference type="ChEBI" id="CHEBI:16480"/>
        <dbReference type="ChEBI" id="CHEBI:17632"/>
        <dbReference type="ChEBI" id="CHEBI:57540"/>
        <dbReference type="ChEBI" id="CHEBI:57945"/>
        <dbReference type="EC" id="1.14.12.17"/>
    </reaction>
</comment>
<dbReference type="GO" id="GO:0019825">
    <property type="term" value="F:oxygen binding"/>
    <property type="evidence" value="ECO:0007669"/>
    <property type="project" value="InterPro"/>
</dbReference>
<keyword evidence="3 10" id="KW-0349">Heme</keyword>
<gene>
    <name evidence="13" type="ORF">IDM48_01365</name>
</gene>
<dbReference type="InterPro" id="IPR001433">
    <property type="entry name" value="OxRdtase_FAD/NAD-bd"/>
</dbReference>
<dbReference type="GO" id="GO:0008941">
    <property type="term" value="F:nitric oxide dioxygenase NAD(P)H activity"/>
    <property type="evidence" value="ECO:0007669"/>
    <property type="project" value="UniProtKB-EC"/>
</dbReference>
<keyword evidence="10" id="KW-0813">Transport</keyword>
<reference evidence="13" key="1">
    <citation type="submission" date="2020-09" db="EMBL/GenBank/DDBJ databases">
        <title>Investigation of environmental microbe.</title>
        <authorList>
            <person name="Ou Y."/>
            <person name="Kang Q."/>
        </authorList>
    </citation>
    <scope>NUCLEOTIDE SEQUENCE [LARGE SCALE GENOMIC DNA]</scope>
    <source>
        <strain evidence="13">KJZ-9</strain>
    </source>
</reference>
<evidence type="ECO:0000256" key="1">
    <source>
        <dbReference type="ARBA" id="ARBA00006401"/>
    </source>
</evidence>
<dbReference type="SUPFAM" id="SSF46458">
    <property type="entry name" value="Globin-like"/>
    <property type="match status" value="1"/>
</dbReference>
<dbReference type="InterPro" id="IPR017927">
    <property type="entry name" value="FAD-bd_FR_type"/>
</dbReference>
<evidence type="ECO:0000313" key="14">
    <source>
        <dbReference type="Proteomes" id="UP000516421"/>
    </source>
</evidence>
<dbReference type="PROSITE" id="PS01033">
    <property type="entry name" value="GLOBIN"/>
    <property type="match status" value="1"/>
</dbReference>
<feature type="domain" description="Globin" evidence="11">
    <location>
        <begin position="1"/>
        <end position="141"/>
    </location>
</feature>
<dbReference type="Pfam" id="PF00042">
    <property type="entry name" value="Globin"/>
    <property type="match status" value="1"/>
</dbReference>
<keyword evidence="7" id="KW-0520">NAD</keyword>
<dbReference type="GO" id="GO:0005344">
    <property type="term" value="F:oxygen carrier activity"/>
    <property type="evidence" value="ECO:0007669"/>
    <property type="project" value="UniProtKB-KW"/>
</dbReference>
<evidence type="ECO:0000256" key="7">
    <source>
        <dbReference type="ARBA" id="ARBA00023027"/>
    </source>
</evidence>
<dbReference type="InterPro" id="IPR000971">
    <property type="entry name" value="Globin"/>
</dbReference>
<dbReference type="Gene3D" id="1.10.490.10">
    <property type="entry name" value="Globins"/>
    <property type="match status" value="1"/>
</dbReference>
<dbReference type="EC" id="1.14.12.17" evidence="2"/>
<evidence type="ECO:0000256" key="9">
    <source>
        <dbReference type="ARBA" id="ARBA00049433"/>
    </source>
</evidence>
<dbReference type="PANTHER" id="PTHR43396">
    <property type="entry name" value="FLAVOHEMOPROTEIN"/>
    <property type="match status" value="1"/>
</dbReference>
<dbReference type="SUPFAM" id="SSF63380">
    <property type="entry name" value="Riboflavin synthase domain-like"/>
    <property type="match status" value="1"/>
</dbReference>
<keyword evidence="14" id="KW-1185">Reference proteome</keyword>
<protein>
    <recommendedName>
        <fullName evidence="2">nitric oxide dioxygenase</fullName>
        <ecNumber evidence="2">1.14.12.17</ecNumber>
    </recommendedName>
</protein>
<evidence type="ECO:0000256" key="8">
    <source>
        <dbReference type="ARBA" id="ARBA00048649"/>
    </source>
</evidence>
<dbReference type="KEGG" id="rama:IDM48_01365"/>
<sequence length="399" mass="44952">MLSESSRQIIEETLPDMQERIRRITPAFYDEMLTEREDLLDGMFSRVDQVVGTQPQALAGSITFFASYVLNHPGSSPDEILTRVAHKHASLGVPAEEYVTVYQFLFKAIEKEFGEEYTPEFRDAWTEIYWMMADALIRIERSLYDSQANDQVNAPFTLVKKEQKADKIFDLVFEPADDTPLSDIKAGQYLSVIVKTKDGLRQPRQYVALPCGLNQRRIAVELDRTGEISPILTGLQVGDTVEISNPYGDLTLEKTVTDGFSPLYVFTQGIGIAPALAFAHQLALEHAARDIIFVHADESLRTWAYREELEEATGKLPRGKLISFLQASGEGDFTGSINMKKLEITPRSFAYVCGPVDFKQTVRSGLIANGVPGKNIQFETFGSDPYMHTATRRTMHRRY</sequence>
<dbReference type="PROSITE" id="PS51384">
    <property type="entry name" value="FAD_FR"/>
    <property type="match status" value="1"/>
</dbReference>
<organism evidence="13 14">
    <name type="scientific">Rothia amarae</name>
    <dbReference type="NCBI Taxonomy" id="169480"/>
    <lineage>
        <taxon>Bacteria</taxon>
        <taxon>Bacillati</taxon>
        <taxon>Actinomycetota</taxon>
        <taxon>Actinomycetes</taxon>
        <taxon>Micrococcales</taxon>
        <taxon>Micrococcaceae</taxon>
        <taxon>Rothia</taxon>
    </lineage>
</organism>
<dbReference type="Proteomes" id="UP000516421">
    <property type="component" value="Chromosome"/>
</dbReference>
<dbReference type="GO" id="GO:0046210">
    <property type="term" value="P:nitric oxide catabolic process"/>
    <property type="evidence" value="ECO:0007669"/>
    <property type="project" value="TreeGrafter"/>
</dbReference>
<evidence type="ECO:0000256" key="3">
    <source>
        <dbReference type="ARBA" id="ARBA00022617"/>
    </source>
</evidence>
<dbReference type="GO" id="GO:0020037">
    <property type="term" value="F:heme binding"/>
    <property type="evidence" value="ECO:0007669"/>
    <property type="project" value="InterPro"/>
</dbReference>
<feature type="domain" description="FAD-binding FR-type" evidence="12">
    <location>
        <begin position="151"/>
        <end position="253"/>
    </location>
</feature>
<dbReference type="AlphaFoldDB" id="A0A7H2BKD4"/>
<dbReference type="EMBL" id="CP061538">
    <property type="protein sequence ID" value="QNV40130.1"/>
    <property type="molecule type" value="Genomic_DNA"/>
</dbReference>
<keyword evidence="6" id="KW-0408">Iron</keyword>
<comment type="similarity">
    <text evidence="1">In the C-terminal section; belongs to the flavoprotein pyridine nucleotide cytochrome reductase family.</text>
</comment>
<dbReference type="InterPro" id="IPR039261">
    <property type="entry name" value="FNR_nucleotide-bd"/>
</dbReference>
<dbReference type="Pfam" id="PF00175">
    <property type="entry name" value="NAD_binding_1"/>
    <property type="match status" value="1"/>
</dbReference>
<keyword evidence="4 10" id="KW-0561">Oxygen transport</keyword>
<proteinExistence type="inferred from homology"/>
<dbReference type="InterPro" id="IPR009050">
    <property type="entry name" value="Globin-like_sf"/>
</dbReference>
<dbReference type="RefSeq" id="WP_190617730.1">
    <property type="nucleotide sequence ID" value="NZ_CP061538.1"/>
</dbReference>
<evidence type="ECO:0000256" key="5">
    <source>
        <dbReference type="ARBA" id="ARBA00022723"/>
    </source>
</evidence>
<evidence type="ECO:0000259" key="12">
    <source>
        <dbReference type="PROSITE" id="PS51384"/>
    </source>
</evidence>
<dbReference type="GO" id="GO:0051537">
    <property type="term" value="F:2 iron, 2 sulfur cluster binding"/>
    <property type="evidence" value="ECO:0007669"/>
    <property type="project" value="UniProtKB-KW"/>
</dbReference>
<evidence type="ECO:0000256" key="6">
    <source>
        <dbReference type="ARBA" id="ARBA00023004"/>
    </source>
</evidence>
<evidence type="ECO:0000256" key="10">
    <source>
        <dbReference type="RuleBase" id="RU000356"/>
    </source>
</evidence>
<dbReference type="GO" id="GO:0046872">
    <property type="term" value="F:metal ion binding"/>
    <property type="evidence" value="ECO:0007669"/>
    <property type="project" value="UniProtKB-KW"/>
</dbReference>
<dbReference type="GO" id="GO:0071500">
    <property type="term" value="P:cellular response to nitrosative stress"/>
    <property type="evidence" value="ECO:0007669"/>
    <property type="project" value="TreeGrafter"/>
</dbReference>
<evidence type="ECO:0000259" key="11">
    <source>
        <dbReference type="PROSITE" id="PS01033"/>
    </source>
</evidence>
<dbReference type="GO" id="GO:0071949">
    <property type="term" value="F:FAD binding"/>
    <property type="evidence" value="ECO:0007669"/>
    <property type="project" value="TreeGrafter"/>
</dbReference>
<evidence type="ECO:0000256" key="2">
    <source>
        <dbReference type="ARBA" id="ARBA00012229"/>
    </source>
</evidence>
<accession>A0A7H2BKD4</accession>
<comment type="catalytic activity">
    <reaction evidence="9">
        <text>2 nitric oxide + NADPH + 2 O2 = 2 nitrate + NADP(+) + H(+)</text>
        <dbReference type="Rhea" id="RHEA:19465"/>
        <dbReference type="ChEBI" id="CHEBI:15378"/>
        <dbReference type="ChEBI" id="CHEBI:15379"/>
        <dbReference type="ChEBI" id="CHEBI:16480"/>
        <dbReference type="ChEBI" id="CHEBI:17632"/>
        <dbReference type="ChEBI" id="CHEBI:57783"/>
        <dbReference type="ChEBI" id="CHEBI:58349"/>
        <dbReference type="EC" id="1.14.12.17"/>
    </reaction>
</comment>
<keyword evidence="5" id="KW-0479">Metal-binding</keyword>
<name>A0A7H2BKD4_9MICC</name>